<dbReference type="eggNOG" id="ENOG5033UJA">
    <property type="taxonomic scope" value="Bacteria"/>
</dbReference>
<feature type="region of interest" description="Disordered" evidence="1">
    <location>
        <begin position="19"/>
        <end position="47"/>
    </location>
</feature>
<dbReference type="Proteomes" id="UP000035034">
    <property type="component" value="Unassembled WGS sequence"/>
</dbReference>
<feature type="transmembrane region" description="Helical" evidence="2">
    <location>
        <begin position="179"/>
        <end position="200"/>
    </location>
</feature>
<proteinExistence type="predicted"/>
<evidence type="ECO:0000313" key="3">
    <source>
        <dbReference type="EMBL" id="GAB19992.1"/>
    </source>
</evidence>
<dbReference type="AlphaFoldDB" id="H0R4J1"/>
<evidence type="ECO:0000313" key="4">
    <source>
        <dbReference type="Proteomes" id="UP000035034"/>
    </source>
</evidence>
<feature type="region of interest" description="Disordered" evidence="1">
    <location>
        <begin position="206"/>
        <end position="238"/>
    </location>
</feature>
<keyword evidence="2" id="KW-0812">Transmembrane</keyword>
<organism evidence="3 4">
    <name type="scientific">Gordonia effusa NBRC 100432</name>
    <dbReference type="NCBI Taxonomy" id="1077974"/>
    <lineage>
        <taxon>Bacteria</taxon>
        <taxon>Bacillati</taxon>
        <taxon>Actinomycetota</taxon>
        <taxon>Actinomycetes</taxon>
        <taxon>Mycobacteriales</taxon>
        <taxon>Gordoniaceae</taxon>
        <taxon>Gordonia</taxon>
    </lineage>
</organism>
<keyword evidence="4" id="KW-1185">Reference proteome</keyword>
<comment type="caution">
    <text evidence="3">The sequence shown here is derived from an EMBL/GenBank/DDBJ whole genome shotgun (WGS) entry which is preliminary data.</text>
</comment>
<evidence type="ECO:0000256" key="1">
    <source>
        <dbReference type="SAM" id="MobiDB-lite"/>
    </source>
</evidence>
<protein>
    <submittedName>
        <fullName evidence="3">Uncharacterized protein</fullName>
    </submittedName>
</protein>
<reference evidence="3 4" key="1">
    <citation type="submission" date="2011-12" db="EMBL/GenBank/DDBJ databases">
        <title>Whole genome shotgun sequence of Gordonia effusa NBRC 100432.</title>
        <authorList>
            <person name="Yoshida I."/>
            <person name="Takarada H."/>
            <person name="Hosoyama A."/>
            <person name="Tsuchikane K."/>
            <person name="Katsumata H."/>
            <person name="Yamazaki S."/>
            <person name="Fujita N."/>
        </authorList>
    </citation>
    <scope>NUCLEOTIDE SEQUENCE [LARGE SCALE GENOMIC DNA]</scope>
    <source>
        <strain evidence="3 4">NBRC 100432</strain>
    </source>
</reference>
<dbReference type="Pfam" id="PF20381">
    <property type="entry name" value="Rv1476"/>
    <property type="match status" value="1"/>
</dbReference>
<keyword evidence="2" id="KW-0472">Membrane</keyword>
<dbReference type="STRING" id="1077974.GOEFS_105_00030"/>
<evidence type="ECO:0000256" key="2">
    <source>
        <dbReference type="SAM" id="Phobius"/>
    </source>
</evidence>
<gene>
    <name evidence="3" type="ORF">GOEFS_105_00030</name>
</gene>
<dbReference type="RefSeq" id="WP_007319327.1">
    <property type="nucleotide sequence ID" value="NZ_BAEH01000105.1"/>
</dbReference>
<dbReference type="EMBL" id="BAEH01000105">
    <property type="protein sequence ID" value="GAB19992.1"/>
    <property type="molecule type" value="Genomic_DNA"/>
</dbReference>
<name>H0R4J1_9ACTN</name>
<dbReference type="InterPro" id="IPR046498">
    <property type="entry name" value="Rv1476-like"/>
</dbReference>
<keyword evidence="2" id="KW-1133">Transmembrane helix</keyword>
<accession>H0R4J1</accession>
<sequence length="238" mass="24777">MSPEPIVVGRVGSTVTHLAEPEDPAVTTTPTVPGEDPAASTSGNKPVEGIPYGASVPANVNIEKIRNDLLTTGVSGPADQVPQLKEVVAHAKSKGHDIKIVVLTEKQPKFTYYRDVAIELQSSTGGNVLVLGPNSVGSQGPDFSRVDQEEAAANNLTLTNPPQAARQMVDYLDGPTLDWTAITLVLMAVVFVGAVLARIFGRRRARGGAGAETTPDTPSDGSPEAAERASTETSVDAS</sequence>